<dbReference type="InterPro" id="IPR013128">
    <property type="entry name" value="Peptidase_C1A"/>
</dbReference>
<dbReference type="GO" id="GO:0008234">
    <property type="term" value="F:cysteine-type peptidase activity"/>
    <property type="evidence" value="ECO:0007669"/>
    <property type="project" value="InterPro"/>
</dbReference>
<dbReference type="InterPro" id="IPR038765">
    <property type="entry name" value="Papain-like_cys_pep_sf"/>
</dbReference>
<protein>
    <submittedName>
        <fullName evidence="4">Peptidase</fullName>
    </submittedName>
</protein>
<dbReference type="Pfam" id="PF18560">
    <property type="entry name" value="Lectin_like"/>
    <property type="match status" value="1"/>
</dbReference>
<comment type="similarity">
    <text evidence="1">Belongs to the peptidase C1 family.</text>
</comment>
<organism evidence="4 5">
    <name type="scientific">Clostridium porci</name>
    <dbReference type="NCBI Taxonomy" id="2605778"/>
    <lineage>
        <taxon>Bacteria</taxon>
        <taxon>Bacillati</taxon>
        <taxon>Bacillota</taxon>
        <taxon>Clostridia</taxon>
        <taxon>Eubacteriales</taxon>
        <taxon>Clostridiaceae</taxon>
        <taxon>Clostridium</taxon>
    </lineage>
</organism>
<name>A0A7X2NJT2_9CLOT</name>
<feature type="signal peptide" evidence="2">
    <location>
        <begin position="1"/>
        <end position="25"/>
    </location>
</feature>
<dbReference type="AlphaFoldDB" id="A0A7X2NJT2"/>
<evidence type="ECO:0000313" key="5">
    <source>
        <dbReference type="Proteomes" id="UP000429958"/>
    </source>
</evidence>
<keyword evidence="2" id="KW-0732">Signal</keyword>
<reference evidence="4 5" key="1">
    <citation type="submission" date="2019-08" db="EMBL/GenBank/DDBJ databases">
        <title>In-depth cultivation of the pig gut microbiome towards novel bacterial diversity and tailored functional studies.</title>
        <authorList>
            <person name="Wylensek D."/>
            <person name="Hitch T.C.A."/>
            <person name="Clavel T."/>
        </authorList>
    </citation>
    <scope>NUCLEOTIDE SEQUENCE [LARGE SCALE GENOMIC DNA]</scope>
    <source>
        <strain evidence="4 5">WCA-389-WT-23D1</strain>
    </source>
</reference>
<dbReference type="GO" id="GO:0006508">
    <property type="term" value="P:proteolysis"/>
    <property type="evidence" value="ECO:0007669"/>
    <property type="project" value="InterPro"/>
</dbReference>
<gene>
    <name evidence="4" type="ORF">FYJ39_05985</name>
</gene>
<dbReference type="SUPFAM" id="SSF54001">
    <property type="entry name" value="Cysteine proteinases"/>
    <property type="match status" value="1"/>
</dbReference>
<feature type="chain" id="PRO_5039411548" evidence="2">
    <location>
        <begin position="26"/>
        <end position="472"/>
    </location>
</feature>
<evidence type="ECO:0000256" key="1">
    <source>
        <dbReference type="ARBA" id="ARBA00008455"/>
    </source>
</evidence>
<proteinExistence type="inferred from homology"/>
<dbReference type="InterPro" id="IPR000668">
    <property type="entry name" value="Peptidase_C1A_C"/>
</dbReference>
<dbReference type="PROSITE" id="PS00139">
    <property type="entry name" value="THIOL_PROTEASE_CYS"/>
    <property type="match status" value="1"/>
</dbReference>
<dbReference type="PANTHER" id="PTHR12411">
    <property type="entry name" value="CYSTEINE PROTEASE FAMILY C1-RELATED"/>
    <property type="match status" value="1"/>
</dbReference>
<comment type="caution">
    <text evidence="4">The sequence shown here is derived from an EMBL/GenBank/DDBJ whole genome shotgun (WGS) entry which is preliminary data.</text>
</comment>
<evidence type="ECO:0000256" key="2">
    <source>
        <dbReference type="SAM" id="SignalP"/>
    </source>
</evidence>
<dbReference type="Gene3D" id="3.90.70.10">
    <property type="entry name" value="Cysteine proteinases"/>
    <property type="match status" value="1"/>
</dbReference>
<dbReference type="SMART" id="SM00645">
    <property type="entry name" value="Pept_C1"/>
    <property type="match status" value="1"/>
</dbReference>
<dbReference type="Pfam" id="PF00112">
    <property type="entry name" value="Peptidase_C1"/>
    <property type="match status" value="1"/>
</dbReference>
<dbReference type="Proteomes" id="UP000429958">
    <property type="component" value="Unassembled WGS sequence"/>
</dbReference>
<evidence type="ECO:0000259" key="3">
    <source>
        <dbReference type="SMART" id="SM00645"/>
    </source>
</evidence>
<keyword evidence="5" id="KW-1185">Reference proteome</keyword>
<dbReference type="InterPro" id="IPR000169">
    <property type="entry name" value="Pept_cys_AS"/>
</dbReference>
<feature type="domain" description="Peptidase C1A papain C-terminal" evidence="3">
    <location>
        <begin position="76"/>
        <end position="298"/>
    </location>
</feature>
<accession>A0A7X2NJT2</accession>
<sequence>MLNRNRRKRYALLAAVLAAATSLSGCVKGEGKENEGAFTEVPEKVEDAGAPQAPEGIMEAAFPYTWNREENRDAQLPASYDYRAAGRAPRIGNQGSLGTCWAFASLKALESSLLPEDQTTFSVDHMSIYNSFLLSQDEGGEYPMAMAYLLSWQGPVRESEDPYGDGYSPEGLKPCKHVQEIQILPSKDYESIKRAVYLRGGVQSALYTSMKDYRSESVYYNRETNSYCYIGDEKPNHDSVIVGWDDNYPKENFNMELEGDGAFLCTNSWGEQFGEQGYFYVSYYDSNIGVHNIVYTGVEQTDNYDAIYQSDLCGWLGQIGYGEESVWFANAYRAGPGEKLAAAGFYATGENTEYEVYVARHLPEAGSPEMEAALSSRSPAVKGKLENGGYYTVPLGETIPLDENERFAVIIKISTPGAAHPVAIEFDTGDGFANVDLTDGEGYLSIDGDSWEHVEETQKCNVCLKAYTKNVK</sequence>
<dbReference type="PROSITE" id="PS51257">
    <property type="entry name" value="PROKAR_LIPOPROTEIN"/>
    <property type="match status" value="1"/>
</dbReference>
<dbReference type="InterPro" id="IPR040528">
    <property type="entry name" value="Lectin-like"/>
</dbReference>
<dbReference type="EMBL" id="VUMD01000004">
    <property type="protein sequence ID" value="MSS36132.1"/>
    <property type="molecule type" value="Genomic_DNA"/>
</dbReference>
<dbReference type="RefSeq" id="WP_154471621.1">
    <property type="nucleotide sequence ID" value="NZ_DBEWUL010000031.1"/>
</dbReference>
<evidence type="ECO:0000313" key="4">
    <source>
        <dbReference type="EMBL" id="MSS36132.1"/>
    </source>
</evidence>
<dbReference type="CDD" id="cd02619">
    <property type="entry name" value="Peptidase_C1"/>
    <property type="match status" value="1"/>
</dbReference>